<dbReference type="InterPro" id="IPR019391">
    <property type="entry name" value="Storkhead-box_WHD"/>
</dbReference>
<keyword evidence="2" id="KW-1185">Reference proteome</keyword>
<proteinExistence type="predicted"/>
<dbReference type="InterPro" id="IPR040126">
    <property type="entry name" value="STOX1/2"/>
</dbReference>
<dbReference type="AlphaFoldDB" id="A0AA85JFY1"/>
<dbReference type="GO" id="GO:0005634">
    <property type="term" value="C:nucleus"/>
    <property type="evidence" value="ECO:0007669"/>
    <property type="project" value="TreeGrafter"/>
</dbReference>
<accession>A0AA85JFY1</accession>
<dbReference type="GO" id="GO:0000977">
    <property type="term" value="F:RNA polymerase II transcription regulatory region sequence-specific DNA binding"/>
    <property type="evidence" value="ECO:0007669"/>
    <property type="project" value="TreeGrafter"/>
</dbReference>
<dbReference type="PANTHER" id="PTHR22437">
    <property type="entry name" value="WINGED HELIX DOMAIN-CONTAINING PROTEIN"/>
    <property type="match status" value="1"/>
</dbReference>
<evidence type="ECO:0000313" key="3">
    <source>
        <dbReference type="WBParaSite" id="TREG1_29020.1"/>
    </source>
</evidence>
<evidence type="ECO:0000259" key="1">
    <source>
        <dbReference type="Pfam" id="PF10264"/>
    </source>
</evidence>
<protein>
    <recommendedName>
        <fullName evidence="1">Winged helix Storkhead-box1 domain-containing protein</fullName>
    </recommendedName>
</protein>
<reference evidence="2" key="1">
    <citation type="submission" date="2022-06" db="EMBL/GenBank/DDBJ databases">
        <authorList>
            <person name="Berger JAMES D."/>
            <person name="Berger JAMES D."/>
        </authorList>
    </citation>
    <scope>NUCLEOTIDE SEQUENCE [LARGE SCALE GENOMIC DNA]</scope>
</reference>
<dbReference type="Proteomes" id="UP000050795">
    <property type="component" value="Unassembled WGS sequence"/>
</dbReference>
<dbReference type="PANTHER" id="PTHR22437:SF0">
    <property type="entry name" value="FI21431P1"/>
    <property type="match status" value="1"/>
</dbReference>
<organism evidence="2 3">
    <name type="scientific">Trichobilharzia regenti</name>
    <name type="common">Nasal bird schistosome</name>
    <dbReference type="NCBI Taxonomy" id="157069"/>
    <lineage>
        <taxon>Eukaryota</taxon>
        <taxon>Metazoa</taxon>
        <taxon>Spiralia</taxon>
        <taxon>Lophotrochozoa</taxon>
        <taxon>Platyhelminthes</taxon>
        <taxon>Trematoda</taxon>
        <taxon>Digenea</taxon>
        <taxon>Strigeidida</taxon>
        <taxon>Schistosomatoidea</taxon>
        <taxon>Schistosomatidae</taxon>
        <taxon>Trichobilharzia</taxon>
    </lineage>
</organism>
<dbReference type="WBParaSite" id="TREG1_29020.1">
    <property type="protein sequence ID" value="TREG1_29020.1"/>
    <property type="gene ID" value="TREG1_29020"/>
</dbReference>
<evidence type="ECO:0000313" key="2">
    <source>
        <dbReference type="Proteomes" id="UP000050795"/>
    </source>
</evidence>
<dbReference type="GO" id="GO:0005737">
    <property type="term" value="C:cytoplasm"/>
    <property type="evidence" value="ECO:0007669"/>
    <property type="project" value="TreeGrafter"/>
</dbReference>
<dbReference type="Pfam" id="PF10264">
    <property type="entry name" value="WHD_Storkhead"/>
    <property type="match status" value="1"/>
</dbReference>
<reference evidence="3" key="2">
    <citation type="submission" date="2023-11" db="UniProtKB">
        <authorList>
            <consortium name="WormBaseParasite"/>
        </authorList>
    </citation>
    <scope>IDENTIFICATION</scope>
</reference>
<dbReference type="GO" id="GO:0006357">
    <property type="term" value="P:regulation of transcription by RNA polymerase II"/>
    <property type="evidence" value="ECO:0007669"/>
    <property type="project" value="InterPro"/>
</dbReference>
<name>A0AA85JFY1_TRIRE</name>
<sequence length="667" mass="74908">MSQSSNSMKCLAIIFSRHVQPSRFALNILDLFISFKHINIMNQRNSWLCQAIQNCYLLGHVEPYLLLIGGSTVHLQTIKLSWNRGQLKSPFGFSISSVSDVGTWFLESSQFNAMRLEEVICQLIWQITQSEPSCSLERLIKSLDSVYYGRRLRKPALGEIHTSLSALTQAGAIYFSGRGYNLLTPEKLAVAKWLESVPEVCPDAADSTLDTPYVKKAPLAETEILGSNAASSNQRSNIIRDNHQFQANNRHKLENTEKRTSSSALIPVAENFDQNNFSQSFTTHSLSPYQHQNNYVNQYHRIASVSPLTNCVKSNSNSQFSFNHKTFGINSDTMHRFNNSPRDIYTSKTNTVDVTGFSQPHRPEPELEFLHTINHSENLSTKFSKFIKSPLFKKSQSPSIFKWLLDRFHQIRLFTRHNHTSVSSDKVVQSYGDIKFTGPTNQQRPCDNKVPVDCQTYSQEVSPSNLRRCFSLSDGGKASKPNQTVKHCSQGMESQSFTGIGKECDTRGYVRQSSYSSKDLHCISQRDLCGSPDYYSTASPLSISRNYFSSQNHLGSKSVARLLTSSPALVNNSKVSLQASATTSVKGNDFAKERQQPHYVFGNIAQSCFLIPSSGQQNDSILTSDCSHKRPPSSSTLWWYTGSNRPTPFSKVPTSLFFNPTVRVSSY</sequence>
<feature type="domain" description="Winged helix Storkhead-box1" evidence="1">
    <location>
        <begin position="110"/>
        <end position="185"/>
    </location>
</feature>